<feature type="transmembrane region" description="Helical" evidence="1">
    <location>
        <begin position="68"/>
        <end position="90"/>
    </location>
</feature>
<proteinExistence type="predicted"/>
<feature type="transmembrane region" description="Helical" evidence="1">
    <location>
        <begin position="6"/>
        <end position="23"/>
    </location>
</feature>
<name>A0A5R9DVU5_9LACT</name>
<dbReference type="RefSeq" id="WP_138404247.1">
    <property type="nucleotide sequence ID" value="NZ_VBSP01000011.1"/>
</dbReference>
<evidence type="ECO:0000313" key="2">
    <source>
        <dbReference type="EMBL" id="TLQ41752.1"/>
    </source>
</evidence>
<accession>A0A5R9DVU5</accession>
<protein>
    <submittedName>
        <fullName evidence="2">Uncharacterized protein</fullName>
    </submittedName>
</protein>
<keyword evidence="1" id="KW-1133">Transmembrane helix</keyword>
<sequence length="94" mass="10677">MNDILLRAINIIFNILPWTLIIIRQSFDWALEDPIATYLIIGYIIFMILGGIFSLVSKKLSNSSNTFFNASILINVVYLIVGIVLALLIVKTRY</sequence>
<keyword evidence="1" id="KW-0812">Transmembrane</keyword>
<dbReference type="Proteomes" id="UP000306420">
    <property type="component" value="Unassembled WGS sequence"/>
</dbReference>
<gene>
    <name evidence="2" type="ORF">FEZ33_04700</name>
</gene>
<evidence type="ECO:0000256" key="1">
    <source>
        <dbReference type="SAM" id="Phobius"/>
    </source>
</evidence>
<dbReference type="AlphaFoldDB" id="A0A5R9DVU5"/>
<feature type="transmembrane region" description="Helical" evidence="1">
    <location>
        <begin position="35"/>
        <end position="56"/>
    </location>
</feature>
<reference evidence="2 3" key="1">
    <citation type="submission" date="2019-05" db="EMBL/GenBank/DDBJ databases">
        <title>The metagenome of a microbial culture collection derived from dairy environment covers the genomic content of the human microbiome.</title>
        <authorList>
            <person name="Roder T."/>
            <person name="Wuthrich D."/>
            <person name="Sattari Z."/>
            <person name="Von Ah U."/>
            <person name="Bar C."/>
            <person name="Ronchi F."/>
            <person name="Macpherson A.J."/>
            <person name="Ganal-Vonarburg S.C."/>
            <person name="Bruggmann R."/>
            <person name="Vergeres G."/>
        </authorList>
    </citation>
    <scope>NUCLEOTIDE SEQUENCE [LARGE SCALE GENOMIC DNA]</scope>
    <source>
        <strain evidence="2 3">FAM 24227</strain>
    </source>
</reference>
<comment type="caution">
    <text evidence="2">The sequence shown here is derived from an EMBL/GenBank/DDBJ whole genome shotgun (WGS) entry which is preliminary data.</text>
</comment>
<dbReference type="EMBL" id="VBSP01000011">
    <property type="protein sequence ID" value="TLQ41752.1"/>
    <property type="molecule type" value="Genomic_DNA"/>
</dbReference>
<keyword evidence="1" id="KW-0472">Membrane</keyword>
<dbReference type="OrthoDB" id="1976205at2"/>
<organism evidence="2 3">
    <name type="scientific">Ruoffia tabacinasalis</name>
    <dbReference type="NCBI Taxonomy" id="87458"/>
    <lineage>
        <taxon>Bacteria</taxon>
        <taxon>Bacillati</taxon>
        <taxon>Bacillota</taxon>
        <taxon>Bacilli</taxon>
        <taxon>Lactobacillales</taxon>
        <taxon>Aerococcaceae</taxon>
        <taxon>Ruoffia</taxon>
    </lineage>
</organism>
<evidence type="ECO:0000313" key="3">
    <source>
        <dbReference type="Proteomes" id="UP000306420"/>
    </source>
</evidence>